<dbReference type="GO" id="GO:0000034">
    <property type="term" value="F:adenine deaminase activity"/>
    <property type="evidence" value="ECO:0007669"/>
    <property type="project" value="UniProtKB-UniRule"/>
</dbReference>
<comment type="catalytic activity">
    <reaction evidence="5 6">
        <text>adenine + H2O + H(+) = hypoxanthine + NH4(+)</text>
        <dbReference type="Rhea" id="RHEA:23688"/>
        <dbReference type="ChEBI" id="CHEBI:15377"/>
        <dbReference type="ChEBI" id="CHEBI:15378"/>
        <dbReference type="ChEBI" id="CHEBI:16708"/>
        <dbReference type="ChEBI" id="CHEBI:17368"/>
        <dbReference type="ChEBI" id="CHEBI:28938"/>
        <dbReference type="EC" id="3.5.4.2"/>
    </reaction>
</comment>
<protein>
    <recommendedName>
        <fullName evidence="2 6">Adenine deaminase</fullName>
        <shortName evidence="6">Adenase</shortName>
        <shortName evidence="6">Adenine aminase</shortName>
        <ecNumber evidence="2 6">3.5.4.2</ecNumber>
    </recommendedName>
</protein>
<dbReference type="AlphaFoldDB" id="A0A268EG80"/>
<evidence type="ECO:0000256" key="2">
    <source>
        <dbReference type="ARBA" id="ARBA00012782"/>
    </source>
</evidence>
<dbReference type="InterPro" id="IPR006680">
    <property type="entry name" value="Amidohydro-rel"/>
</dbReference>
<dbReference type="EC" id="3.5.4.2" evidence="2 6"/>
<dbReference type="PANTHER" id="PTHR11113">
    <property type="entry name" value="N-ACETYLGLUCOSAMINE-6-PHOSPHATE DEACETYLASE"/>
    <property type="match status" value="1"/>
</dbReference>
<dbReference type="Pfam" id="PF01979">
    <property type="entry name" value="Amidohydro_1"/>
    <property type="match status" value="1"/>
</dbReference>
<dbReference type="Pfam" id="PF13382">
    <property type="entry name" value="Adenine_deam_C"/>
    <property type="match status" value="1"/>
</dbReference>
<dbReference type="SUPFAM" id="SSF51338">
    <property type="entry name" value="Composite domain of metallo-dependent hydrolases"/>
    <property type="match status" value="1"/>
</dbReference>
<dbReference type="InterPro" id="IPR011059">
    <property type="entry name" value="Metal-dep_hydrolase_composite"/>
</dbReference>
<dbReference type="InterPro" id="IPR006679">
    <property type="entry name" value="Adenine_deam"/>
</dbReference>
<evidence type="ECO:0000256" key="1">
    <source>
        <dbReference type="ARBA" id="ARBA00006773"/>
    </source>
</evidence>
<dbReference type="InterPro" id="IPR032466">
    <property type="entry name" value="Metal_Hydrolase"/>
</dbReference>
<gene>
    <name evidence="6" type="primary">ade</name>
    <name evidence="9" type="ORF">CHH67_23085</name>
</gene>
<evidence type="ECO:0000313" key="9">
    <source>
        <dbReference type="EMBL" id="PAD72132.1"/>
    </source>
</evidence>
<dbReference type="RefSeq" id="WP_095267761.1">
    <property type="nucleotide sequence ID" value="NZ_NPBY01000082.1"/>
</dbReference>
<dbReference type="SUPFAM" id="SSF51556">
    <property type="entry name" value="Metallo-dependent hydrolases"/>
    <property type="match status" value="1"/>
</dbReference>
<accession>A0A268EG80</accession>
<keyword evidence="3 6" id="KW-0378">Hydrolase</keyword>
<evidence type="ECO:0000256" key="4">
    <source>
        <dbReference type="ARBA" id="ARBA00023211"/>
    </source>
</evidence>
<evidence type="ECO:0000256" key="5">
    <source>
        <dbReference type="ARBA" id="ARBA00047720"/>
    </source>
</evidence>
<dbReference type="PANTHER" id="PTHR11113:SF2">
    <property type="entry name" value="ADENINE DEAMINASE"/>
    <property type="match status" value="1"/>
</dbReference>
<reference evidence="9 10" key="1">
    <citation type="submission" date="2017-07" db="EMBL/GenBank/DDBJ databases">
        <title>Isolation and whole genome analysis of endospore-forming bacteria from heroin.</title>
        <authorList>
            <person name="Kalinowski J."/>
            <person name="Ahrens B."/>
            <person name="Al-Dilaimi A."/>
            <person name="Winkler A."/>
            <person name="Wibberg D."/>
            <person name="Schleenbecker U."/>
            <person name="Ruckert C."/>
            <person name="Wolfel R."/>
            <person name="Grass G."/>
        </authorList>
    </citation>
    <scope>NUCLEOTIDE SEQUENCE [LARGE SCALE GENOMIC DNA]</scope>
    <source>
        <strain evidence="9 10">7537-G1</strain>
    </source>
</reference>
<dbReference type="GO" id="GO:0006146">
    <property type="term" value="P:adenine catabolic process"/>
    <property type="evidence" value="ECO:0007669"/>
    <property type="project" value="InterPro"/>
</dbReference>
<dbReference type="EMBL" id="NPBY01000082">
    <property type="protein sequence ID" value="PAD72132.1"/>
    <property type="molecule type" value="Genomic_DNA"/>
</dbReference>
<dbReference type="InterPro" id="IPR026912">
    <property type="entry name" value="Adenine_deam_C"/>
</dbReference>
<organism evidence="9 10">
    <name type="scientific">Paenibacillus campinasensis</name>
    <dbReference type="NCBI Taxonomy" id="66347"/>
    <lineage>
        <taxon>Bacteria</taxon>
        <taxon>Bacillati</taxon>
        <taxon>Bacillota</taxon>
        <taxon>Bacilli</taxon>
        <taxon>Bacillales</taxon>
        <taxon>Paenibacillaceae</taxon>
        <taxon>Paenibacillus</taxon>
    </lineage>
</organism>
<feature type="domain" description="Amidohydrolase-related" evidence="7">
    <location>
        <begin position="55"/>
        <end position="338"/>
    </location>
</feature>
<proteinExistence type="inferred from homology"/>
<evidence type="ECO:0000313" key="10">
    <source>
        <dbReference type="Proteomes" id="UP000215596"/>
    </source>
</evidence>
<evidence type="ECO:0000256" key="3">
    <source>
        <dbReference type="ARBA" id="ARBA00022801"/>
    </source>
</evidence>
<dbReference type="Proteomes" id="UP000215596">
    <property type="component" value="Unassembled WGS sequence"/>
</dbReference>
<name>A0A268EG80_9BACL</name>
<evidence type="ECO:0000259" key="8">
    <source>
        <dbReference type="Pfam" id="PF13382"/>
    </source>
</evidence>
<comment type="similarity">
    <text evidence="1 6">Belongs to the metallo-dependent hydrolases superfamily. Adenine deaminase family.</text>
</comment>
<dbReference type="HAMAP" id="MF_01518">
    <property type="entry name" value="Adenine_deamin"/>
    <property type="match status" value="1"/>
</dbReference>
<dbReference type="OrthoDB" id="9775607at2"/>
<keyword evidence="4 6" id="KW-0464">Manganese</keyword>
<dbReference type="Gene3D" id="3.20.20.140">
    <property type="entry name" value="Metal-dependent hydrolases"/>
    <property type="match status" value="1"/>
</dbReference>
<comment type="caution">
    <text evidence="9">The sequence shown here is derived from an EMBL/GenBank/DDBJ whole genome shotgun (WGS) entry which is preliminary data.</text>
</comment>
<sequence>MRADQLIVNVNVYNSSYKRFEPNNVAVLNGKFMYIGPGGPELLEADEVIDGQGKYMIPGLIDIHLHIESSMVTPATFSHGLLQCGVTTIVAEPHEMANVFGLEGVQEMMAASRETVVDMFYSIPSSVPATPMETTGGSIEIEDMDVLLATGEIICLGEIMNYVDVIRDPDCKTNQILRHIRQNYPDLVIEGHTPKLLGLDLHRLIYAGVDSDHTHQSIEGLEARIAAGMFIEIQEKSMTPEVMKYLMEHEVSQHFCFVTDDVMPDTFVARGHLDHIVRKAISMGMRPEDAIYAATSTPALRMKMTDRGSIAPGKVADYMLLSDISALAIERVYKNGRKVYDASEPYEQQRSSGQFPPHFYRSVKLSSLGADDFVIRVADAGGNDRVNGTRAGDQVHSRTEAVRESGSAAVPEEDVFRCRVMMVKDGSTFVEEHIAQVKAVDGELQWEGSEYGLIATFERYGMNGNRAYGLIGGDTIKRGAIATTYSHDNHNLLVVGRNRADMVLAANQVIESQGGFCVVEDGQVLSMLKLPVGGILTEEPLTEVSRQVKELRSAMLSLGYVHYNPIMSLSTHSLAVSPALKITDHGLIDVNAGKVVPLIVD</sequence>
<feature type="domain" description="Adenine deaminase C-terminal" evidence="8">
    <location>
        <begin position="430"/>
        <end position="592"/>
    </location>
</feature>
<comment type="cofactor">
    <cofactor evidence="6">
        <name>Mn(2+)</name>
        <dbReference type="ChEBI" id="CHEBI:29035"/>
    </cofactor>
</comment>
<evidence type="ECO:0000259" key="7">
    <source>
        <dbReference type="Pfam" id="PF01979"/>
    </source>
</evidence>
<dbReference type="Gene3D" id="2.30.40.10">
    <property type="entry name" value="Urease, subunit C, domain 1"/>
    <property type="match status" value="1"/>
</dbReference>
<evidence type="ECO:0000256" key="6">
    <source>
        <dbReference type="HAMAP-Rule" id="MF_01518"/>
    </source>
</evidence>